<dbReference type="PANTHER" id="PTHR31286">
    <property type="entry name" value="GLYCINE-RICH CELL WALL STRUCTURAL PROTEIN 1.8-LIKE"/>
    <property type="match status" value="1"/>
</dbReference>
<proteinExistence type="predicted"/>
<dbReference type="Pfam" id="PF14111">
    <property type="entry name" value="DUF4283"/>
    <property type="match status" value="1"/>
</dbReference>
<dbReference type="OrthoDB" id="1751344at2759"/>
<gene>
    <name evidence="2" type="ORF">Tsubulata_003089</name>
</gene>
<sequence>MAINGIDRVVSSSSPIVDANGTARAKSSSVLDLSRLHLLQKQGKSLQLSKDKNVAASVLGPVPSDSPFVIAEKLGVRVSSIGDMPAFTDAQCSTMPNSNSLSNEVPAVSKLAIPATSSTVETPSSPSWVAIVTGDTKPHVHPLKFITPVFDTDSSALSIPSALVQLGREKFSLCLVGQFMGQAPNVGLINAMAARLWGRQGTISVIPYKAGLFLFQFPNNISLSRALFGGPWHIGGIPLLRRQWSSTIEPVDFKADTFPVWVQLRNVPPELLTCVGLSYLASAIGKPLHTSQDYSKVFSDRANICVDVNFSKPLINSLPITIDGCLCTIEISYSWKPQFCDLCQCWGHHQLGCTVKKAVTTQWVPKLATTAKATDVPIPAPTPMPTEAPIPLSSVEESILPSDAVTSTFTSLPPRTITPVSNAFSALARPDPVATLEVNAPAGKSPLNVGPIDTVFRKC</sequence>
<feature type="domain" description="DUF4283" evidence="1">
    <location>
        <begin position="168"/>
        <end position="250"/>
    </location>
</feature>
<dbReference type="Proteomes" id="UP001141552">
    <property type="component" value="Unassembled WGS sequence"/>
</dbReference>
<dbReference type="InterPro" id="IPR040256">
    <property type="entry name" value="At4g02000-like"/>
</dbReference>
<protein>
    <recommendedName>
        <fullName evidence="1">DUF4283 domain-containing protein</fullName>
    </recommendedName>
</protein>
<keyword evidence="3" id="KW-1185">Reference proteome</keyword>
<comment type="caution">
    <text evidence="2">The sequence shown here is derived from an EMBL/GenBank/DDBJ whole genome shotgun (WGS) entry which is preliminary data.</text>
</comment>
<evidence type="ECO:0000313" key="3">
    <source>
        <dbReference type="Proteomes" id="UP001141552"/>
    </source>
</evidence>
<dbReference type="AlphaFoldDB" id="A0A9Q0G618"/>
<dbReference type="PANTHER" id="PTHR31286:SF180">
    <property type="entry name" value="OS10G0362600 PROTEIN"/>
    <property type="match status" value="1"/>
</dbReference>
<dbReference type="InterPro" id="IPR025558">
    <property type="entry name" value="DUF4283"/>
</dbReference>
<evidence type="ECO:0000259" key="1">
    <source>
        <dbReference type="Pfam" id="PF14111"/>
    </source>
</evidence>
<accession>A0A9Q0G618</accession>
<reference evidence="2" key="1">
    <citation type="submission" date="2022-02" db="EMBL/GenBank/DDBJ databases">
        <authorList>
            <person name="Henning P.M."/>
            <person name="McCubbin A.G."/>
            <person name="Shore J.S."/>
        </authorList>
    </citation>
    <scope>NUCLEOTIDE SEQUENCE</scope>
    <source>
        <strain evidence="2">F60SS</strain>
        <tissue evidence="2">Leaves</tissue>
    </source>
</reference>
<dbReference type="EMBL" id="JAKUCV010002014">
    <property type="protein sequence ID" value="KAJ4844218.1"/>
    <property type="molecule type" value="Genomic_DNA"/>
</dbReference>
<organism evidence="2 3">
    <name type="scientific">Turnera subulata</name>
    <dbReference type="NCBI Taxonomy" id="218843"/>
    <lineage>
        <taxon>Eukaryota</taxon>
        <taxon>Viridiplantae</taxon>
        <taxon>Streptophyta</taxon>
        <taxon>Embryophyta</taxon>
        <taxon>Tracheophyta</taxon>
        <taxon>Spermatophyta</taxon>
        <taxon>Magnoliopsida</taxon>
        <taxon>eudicotyledons</taxon>
        <taxon>Gunneridae</taxon>
        <taxon>Pentapetalae</taxon>
        <taxon>rosids</taxon>
        <taxon>fabids</taxon>
        <taxon>Malpighiales</taxon>
        <taxon>Passifloraceae</taxon>
        <taxon>Turnera</taxon>
    </lineage>
</organism>
<evidence type="ECO:0000313" key="2">
    <source>
        <dbReference type="EMBL" id="KAJ4844218.1"/>
    </source>
</evidence>
<name>A0A9Q0G618_9ROSI</name>
<reference evidence="2" key="2">
    <citation type="journal article" date="2023" name="Plants (Basel)">
        <title>Annotation of the Turnera subulata (Passifloraceae) Draft Genome Reveals the S-Locus Evolved after the Divergence of Turneroideae from Passifloroideae in a Stepwise Manner.</title>
        <authorList>
            <person name="Henning P.M."/>
            <person name="Roalson E.H."/>
            <person name="Mir W."/>
            <person name="McCubbin A.G."/>
            <person name="Shore J.S."/>
        </authorList>
    </citation>
    <scope>NUCLEOTIDE SEQUENCE</scope>
    <source>
        <strain evidence="2">F60SS</strain>
    </source>
</reference>